<evidence type="ECO:0000256" key="7">
    <source>
        <dbReference type="ARBA" id="ARBA00022827"/>
    </source>
</evidence>
<evidence type="ECO:0000256" key="8">
    <source>
        <dbReference type="ARBA" id="ARBA00022842"/>
    </source>
</evidence>
<protein>
    <recommendedName>
        <fullName evidence="3">FAD:protein FMN transferase</fullName>
        <ecNumber evidence="2">2.7.1.180</ecNumber>
    </recommendedName>
    <alternativeName>
        <fullName evidence="9">Flavin transferase</fullName>
    </alternativeName>
</protein>
<evidence type="ECO:0000256" key="3">
    <source>
        <dbReference type="ARBA" id="ARBA00016337"/>
    </source>
</evidence>
<dbReference type="InterPro" id="IPR003374">
    <property type="entry name" value="ApbE-like_sf"/>
</dbReference>
<evidence type="ECO:0000313" key="11">
    <source>
        <dbReference type="EMBL" id="MBP2379406.1"/>
    </source>
</evidence>
<dbReference type="EC" id="2.7.1.180" evidence="2"/>
<reference evidence="11 12" key="1">
    <citation type="submission" date="2021-03" db="EMBL/GenBank/DDBJ databases">
        <title>Sequencing the genomes of 1000 actinobacteria strains.</title>
        <authorList>
            <person name="Klenk H.-P."/>
        </authorList>
    </citation>
    <scope>NUCLEOTIDE SEQUENCE [LARGE SCALE GENOMIC DNA]</scope>
    <source>
        <strain evidence="11 12">DSM 13468</strain>
    </source>
</reference>
<evidence type="ECO:0000256" key="1">
    <source>
        <dbReference type="ARBA" id="ARBA00001946"/>
    </source>
</evidence>
<evidence type="ECO:0000256" key="6">
    <source>
        <dbReference type="ARBA" id="ARBA00022723"/>
    </source>
</evidence>
<evidence type="ECO:0000256" key="4">
    <source>
        <dbReference type="ARBA" id="ARBA00022630"/>
    </source>
</evidence>
<dbReference type="PANTHER" id="PTHR30040">
    <property type="entry name" value="THIAMINE BIOSYNTHESIS LIPOPROTEIN APBE"/>
    <property type="match status" value="1"/>
</dbReference>
<dbReference type="PANTHER" id="PTHR30040:SF2">
    <property type="entry name" value="FAD:PROTEIN FMN TRANSFERASE"/>
    <property type="match status" value="1"/>
</dbReference>
<keyword evidence="4" id="KW-0285">Flavoprotein</keyword>
<dbReference type="Pfam" id="PF02424">
    <property type="entry name" value="ApbE"/>
    <property type="match status" value="1"/>
</dbReference>
<name>A0ABS4WTN3_9MICO</name>
<proteinExistence type="predicted"/>
<dbReference type="EMBL" id="JAGIOA010000001">
    <property type="protein sequence ID" value="MBP2379406.1"/>
    <property type="molecule type" value="Genomic_DNA"/>
</dbReference>
<gene>
    <name evidence="11" type="ORF">JOF42_002901</name>
</gene>
<sequence length="285" mass="30295">MAIWRFDAIGTTWEIETSDELGAHERQLVGAEIDRFDREWSRFRDDSAVTRVGRDGGSISSPDAGAMLDVYRELSQATAGAVNPLVADSLSALGYDASYSLIPGDPVAAPAGWTERLRWTAGEATASDPVLLDVGALGKGRLVDLVTETLAHVPGDLVVDAGGDMRVRGSAVRIGLEHPYDATKAIGVIELQDAALCASAVNRRAWGEGLHHVLDARTGIPVRTWAATWAIASDAMRADAVATALFFDGGPELAASWGVEWVRMSTDGRAERSPGCPAQLFTARP</sequence>
<evidence type="ECO:0000256" key="10">
    <source>
        <dbReference type="ARBA" id="ARBA00048540"/>
    </source>
</evidence>
<comment type="catalytic activity">
    <reaction evidence="10">
        <text>L-threonyl-[protein] + FAD = FMN-L-threonyl-[protein] + AMP + H(+)</text>
        <dbReference type="Rhea" id="RHEA:36847"/>
        <dbReference type="Rhea" id="RHEA-COMP:11060"/>
        <dbReference type="Rhea" id="RHEA-COMP:11061"/>
        <dbReference type="ChEBI" id="CHEBI:15378"/>
        <dbReference type="ChEBI" id="CHEBI:30013"/>
        <dbReference type="ChEBI" id="CHEBI:57692"/>
        <dbReference type="ChEBI" id="CHEBI:74257"/>
        <dbReference type="ChEBI" id="CHEBI:456215"/>
        <dbReference type="EC" id="2.7.1.180"/>
    </reaction>
</comment>
<comment type="cofactor">
    <cofactor evidence="1">
        <name>Mg(2+)</name>
        <dbReference type="ChEBI" id="CHEBI:18420"/>
    </cofactor>
</comment>
<organism evidence="11 12">
    <name type="scientific">Microbacterium phyllosphaerae</name>
    <dbReference type="NCBI Taxonomy" id="124798"/>
    <lineage>
        <taxon>Bacteria</taxon>
        <taxon>Bacillati</taxon>
        <taxon>Actinomycetota</taxon>
        <taxon>Actinomycetes</taxon>
        <taxon>Micrococcales</taxon>
        <taxon>Microbacteriaceae</taxon>
        <taxon>Microbacterium</taxon>
    </lineage>
</organism>
<evidence type="ECO:0000256" key="5">
    <source>
        <dbReference type="ARBA" id="ARBA00022679"/>
    </source>
</evidence>
<accession>A0ABS4WTN3</accession>
<dbReference type="SUPFAM" id="SSF143631">
    <property type="entry name" value="ApbE-like"/>
    <property type="match status" value="1"/>
</dbReference>
<keyword evidence="12" id="KW-1185">Reference proteome</keyword>
<dbReference type="Gene3D" id="3.10.520.10">
    <property type="entry name" value="ApbE-like domains"/>
    <property type="match status" value="1"/>
</dbReference>
<keyword evidence="5" id="KW-0808">Transferase</keyword>
<keyword evidence="6" id="KW-0479">Metal-binding</keyword>
<dbReference type="InterPro" id="IPR024932">
    <property type="entry name" value="ApbE"/>
</dbReference>
<dbReference type="RefSeq" id="WP_210098483.1">
    <property type="nucleotide sequence ID" value="NZ_BAAAIO010000002.1"/>
</dbReference>
<keyword evidence="8" id="KW-0460">Magnesium</keyword>
<keyword evidence="11" id="KW-0449">Lipoprotein</keyword>
<dbReference type="Proteomes" id="UP000703720">
    <property type="component" value="Unassembled WGS sequence"/>
</dbReference>
<comment type="caution">
    <text evidence="11">The sequence shown here is derived from an EMBL/GenBank/DDBJ whole genome shotgun (WGS) entry which is preliminary data.</text>
</comment>
<evidence type="ECO:0000256" key="2">
    <source>
        <dbReference type="ARBA" id="ARBA00011955"/>
    </source>
</evidence>
<evidence type="ECO:0000256" key="9">
    <source>
        <dbReference type="ARBA" id="ARBA00031306"/>
    </source>
</evidence>
<keyword evidence="7" id="KW-0274">FAD</keyword>
<evidence type="ECO:0000313" key="12">
    <source>
        <dbReference type="Proteomes" id="UP000703720"/>
    </source>
</evidence>